<dbReference type="GO" id="GO:0004521">
    <property type="term" value="F:RNA endonuclease activity"/>
    <property type="evidence" value="ECO:0007669"/>
    <property type="project" value="InterPro"/>
</dbReference>
<dbReference type="PANTHER" id="PTHR30636">
    <property type="entry name" value="UPF0701 PROTEIN YICC"/>
    <property type="match status" value="1"/>
</dbReference>
<name>A0A0C1EBS5_9BACT</name>
<evidence type="ECO:0000256" key="3">
    <source>
        <dbReference type="ARBA" id="ARBA00022759"/>
    </source>
</evidence>
<evidence type="ECO:0000313" key="8">
    <source>
        <dbReference type="EMBL" id="KIA77503.1"/>
    </source>
</evidence>
<dbReference type="Pfam" id="PF08340">
    <property type="entry name" value="YicC-like_C"/>
    <property type="match status" value="1"/>
</dbReference>
<feature type="domain" description="Endoribonuclease YicC-like N-terminal" evidence="6">
    <location>
        <begin position="2"/>
        <end position="157"/>
    </location>
</feature>
<dbReference type="RefSeq" id="WP_013925232.1">
    <property type="nucleotide sequence ID" value="NZ_BAWW01000008.1"/>
</dbReference>
<dbReference type="AlphaFoldDB" id="A0A0C1EBS5"/>
<gene>
    <name evidence="8" type="primary">yloC</name>
    <name evidence="8" type="ORF">DB43_GF00450</name>
</gene>
<organism evidence="8 9">
    <name type="scientific">Parachlamydia acanthamoebae</name>
    <dbReference type="NCBI Taxonomy" id="83552"/>
    <lineage>
        <taxon>Bacteria</taxon>
        <taxon>Pseudomonadati</taxon>
        <taxon>Chlamydiota</taxon>
        <taxon>Chlamydiia</taxon>
        <taxon>Parachlamydiales</taxon>
        <taxon>Parachlamydiaceae</taxon>
        <taxon>Parachlamydia</taxon>
    </lineage>
</organism>
<feature type="domain" description="Endoribonuclease YicC-like C-terminal" evidence="7">
    <location>
        <begin position="175"/>
        <end position="294"/>
    </location>
</feature>
<dbReference type="Proteomes" id="UP000031307">
    <property type="component" value="Unassembled WGS sequence"/>
</dbReference>
<dbReference type="InterPro" id="IPR013551">
    <property type="entry name" value="YicC-like_C"/>
</dbReference>
<dbReference type="OMA" id="INREVNT"/>
<keyword evidence="2" id="KW-0540">Nuclease</keyword>
<evidence type="ECO:0000256" key="1">
    <source>
        <dbReference type="ARBA" id="ARBA00001968"/>
    </source>
</evidence>
<comment type="similarity">
    <text evidence="5">Belongs to the YicC/YloC family.</text>
</comment>
<proteinExistence type="inferred from homology"/>
<comment type="caution">
    <text evidence="8">The sequence shown here is derived from an EMBL/GenBank/DDBJ whole genome shotgun (WGS) entry which is preliminary data.</text>
</comment>
<evidence type="ECO:0000256" key="5">
    <source>
        <dbReference type="ARBA" id="ARBA00035648"/>
    </source>
</evidence>
<sequence>MLKSMTAYGRGKASTPIGTLTVEIQSVNRKHLEVQTNLPREFLQFDSDIKKWVAEKVSRGQISLKLTAAFEENASRKLKLNQPLAQQLQSVCQTLQATLPACNQQVNLDFFLNFPGMIVSDEEFVDVEIYRASIKEVVEAALLKLMEMKTIEGESLQKEMQGRFLSLQKGIDEIKGSSTQATEKYRQKLKERLEEILPGSVENDERILREICIYADRIDIAEEVVRFQSHLDQCKQLFQSSNDRIGKNLEFILQELHREINTIGSKTPDVQVSHLVVHCKTELERIREQLQNVE</sequence>
<evidence type="ECO:0000256" key="4">
    <source>
        <dbReference type="ARBA" id="ARBA00022801"/>
    </source>
</evidence>
<dbReference type="NCBIfam" id="TIGR00255">
    <property type="entry name" value="YicC/YloC family endoribonuclease"/>
    <property type="match status" value="1"/>
</dbReference>
<dbReference type="GO" id="GO:0016787">
    <property type="term" value="F:hydrolase activity"/>
    <property type="evidence" value="ECO:0007669"/>
    <property type="project" value="UniProtKB-KW"/>
</dbReference>
<dbReference type="PANTHER" id="PTHR30636:SF3">
    <property type="entry name" value="UPF0701 PROTEIN YICC"/>
    <property type="match status" value="1"/>
</dbReference>
<protein>
    <submittedName>
        <fullName evidence="8">UPF0701 protein YloC</fullName>
    </submittedName>
</protein>
<evidence type="ECO:0000259" key="6">
    <source>
        <dbReference type="Pfam" id="PF03755"/>
    </source>
</evidence>
<dbReference type="InterPro" id="IPR005229">
    <property type="entry name" value="YicC/YloC-like"/>
</dbReference>
<evidence type="ECO:0000256" key="2">
    <source>
        <dbReference type="ARBA" id="ARBA00022722"/>
    </source>
</evidence>
<keyword evidence="4" id="KW-0378">Hydrolase</keyword>
<comment type="cofactor">
    <cofactor evidence="1">
        <name>a divalent metal cation</name>
        <dbReference type="ChEBI" id="CHEBI:60240"/>
    </cofactor>
</comment>
<accession>A0A0C1EBS5</accession>
<dbReference type="InterPro" id="IPR013527">
    <property type="entry name" value="YicC-like_N"/>
</dbReference>
<dbReference type="PATRIC" id="fig|83552.4.peg.1367"/>
<keyword evidence="3" id="KW-0255">Endonuclease</keyword>
<evidence type="ECO:0000259" key="7">
    <source>
        <dbReference type="Pfam" id="PF08340"/>
    </source>
</evidence>
<reference evidence="8 9" key="1">
    <citation type="journal article" date="2014" name="Mol. Biol. Evol.">
        <title>Massive expansion of Ubiquitination-related gene families within the Chlamydiae.</title>
        <authorList>
            <person name="Domman D."/>
            <person name="Collingro A."/>
            <person name="Lagkouvardos I."/>
            <person name="Gehre L."/>
            <person name="Weinmaier T."/>
            <person name="Rattei T."/>
            <person name="Subtil A."/>
            <person name="Horn M."/>
        </authorList>
    </citation>
    <scope>NUCLEOTIDE SEQUENCE [LARGE SCALE GENOMIC DNA]</scope>
    <source>
        <strain evidence="8 9">OEW1</strain>
    </source>
</reference>
<dbReference type="EMBL" id="JSAM01000075">
    <property type="protein sequence ID" value="KIA77503.1"/>
    <property type="molecule type" value="Genomic_DNA"/>
</dbReference>
<evidence type="ECO:0000313" key="9">
    <source>
        <dbReference type="Proteomes" id="UP000031307"/>
    </source>
</evidence>
<dbReference type="Pfam" id="PF03755">
    <property type="entry name" value="YicC-like_N"/>
    <property type="match status" value="1"/>
</dbReference>